<dbReference type="OrthoDB" id="9781345at2"/>
<dbReference type="EMBL" id="RFFG01000009">
    <property type="protein sequence ID" value="RMI46356.1"/>
    <property type="molecule type" value="Genomic_DNA"/>
</dbReference>
<dbReference type="Gene3D" id="3.80.10.10">
    <property type="entry name" value="Ribonuclease Inhibitor"/>
    <property type="match status" value="1"/>
</dbReference>
<dbReference type="InterPro" id="IPR047722">
    <property type="entry name" value="STM4015-like"/>
</dbReference>
<gene>
    <name evidence="1" type="ORF">EBO15_07260</name>
</gene>
<organism evidence="1 2">
    <name type="scientific">Actinomadura harenae</name>
    <dbReference type="NCBI Taxonomy" id="2483351"/>
    <lineage>
        <taxon>Bacteria</taxon>
        <taxon>Bacillati</taxon>
        <taxon>Actinomycetota</taxon>
        <taxon>Actinomycetes</taxon>
        <taxon>Streptosporangiales</taxon>
        <taxon>Thermomonosporaceae</taxon>
        <taxon>Actinomadura</taxon>
    </lineage>
</organism>
<protein>
    <submittedName>
        <fullName evidence="1">Leucine-rich repeat domain-containing protein</fullName>
    </submittedName>
</protein>
<evidence type="ECO:0000313" key="1">
    <source>
        <dbReference type="EMBL" id="RMI46356.1"/>
    </source>
</evidence>
<name>A0A3M2M9W7_9ACTN</name>
<proteinExistence type="predicted"/>
<dbReference type="RefSeq" id="WP_122193537.1">
    <property type="nucleotide sequence ID" value="NZ_JBHSKC010000005.1"/>
</dbReference>
<dbReference type="Proteomes" id="UP000282674">
    <property type="component" value="Unassembled WGS sequence"/>
</dbReference>
<dbReference type="SUPFAM" id="SSF52047">
    <property type="entry name" value="RNI-like"/>
    <property type="match status" value="1"/>
</dbReference>
<evidence type="ECO:0000313" key="2">
    <source>
        <dbReference type="Proteomes" id="UP000282674"/>
    </source>
</evidence>
<reference evidence="1 2" key="1">
    <citation type="submission" date="2018-10" db="EMBL/GenBank/DDBJ databases">
        <title>Isolation from soil.</title>
        <authorList>
            <person name="Hu J."/>
        </authorList>
    </citation>
    <scope>NUCLEOTIDE SEQUENCE [LARGE SCALE GENOMIC DNA]</scope>
    <source>
        <strain evidence="1 2">NEAU-Ht49</strain>
    </source>
</reference>
<sequence>MRIYEYRTEFAGLPVAEFSPSADPSKEALASPASYAWAVRTGYDEDAFGDVWARFLKTVDTSGITALVIGYWGIYEDKTDVPRLLSDAAAALPALRALFLGDIQAEEAEISWIQHSDTTPVFTAFPALERVEVRGASGLSFEPVRSEALRLLRFESGGLPSSVVRTVGQSALPNLEHLDLWLGDGDYGGDATVDDLAPFLSGEALPKLRHLGLEDSDIQDAVAAALAGAPVVARLESLSLAMGTLTDTGAEALLSGQPLGHLKKLDLRHHYLSDMMAERVRTALPGVEIDLDGQQELDEDGGLYVEVSE</sequence>
<dbReference type="InterPro" id="IPR032675">
    <property type="entry name" value="LRR_dom_sf"/>
</dbReference>
<dbReference type="AlphaFoldDB" id="A0A3M2M9W7"/>
<keyword evidence="2" id="KW-1185">Reference proteome</keyword>
<comment type="caution">
    <text evidence="1">The sequence shown here is derived from an EMBL/GenBank/DDBJ whole genome shotgun (WGS) entry which is preliminary data.</text>
</comment>
<accession>A0A3M2M9W7</accession>
<dbReference type="NCBIfam" id="NF038076">
    <property type="entry name" value="fam_STM4015"/>
    <property type="match status" value="1"/>
</dbReference>